<name>A0A232F3R1_9HYME</name>
<dbReference type="AlphaFoldDB" id="A0A232F3R1"/>
<feature type="compositionally biased region" description="Low complexity" evidence="1">
    <location>
        <begin position="86"/>
        <end position="97"/>
    </location>
</feature>
<comment type="caution">
    <text evidence="3">The sequence shown here is derived from an EMBL/GenBank/DDBJ whole genome shotgun (WGS) entry which is preliminary data.</text>
</comment>
<keyword evidence="4" id="KW-1185">Reference proteome</keyword>
<organism evidence="3 4">
    <name type="scientific">Trichomalopsis sarcophagae</name>
    <dbReference type="NCBI Taxonomy" id="543379"/>
    <lineage>
        <taxon>Eukaryota</taxon>
        <taxon>Metazoa</taxon>
        <taxon>Ecdysozoa</taxon>
        <taxon>Arthropoda</taxon>
        <taxon>Hexapoda</taxon>
        <taxon>Insecta</taxon>
        <taxon>Pterygota</taxon>
        <taxon>Neoptera</taxon>
        <taxon>Endopterygota</taxon>
        <taxon>Hymenoptera</taxon>
        <taxon>Apocrita</taxon>
        <taxon>Proctotrupomorpha</taxon>
        <taxon>Chalcidoidea</taxon>
        <taxon>Pteromalidae</taxon>
        <taxon>Pteromalinae</taxon>
        <taxon>Trichomalopsis</taxon>
    </lineage>
</organism>
<dbReference type="STRING" id="543379.A0A232F3R1"/>
<feature type="region of interest" description="Disordered" evidence="1">
    <location>
        <begin position="1"/>
        <end position="103"/>
    </location>
</feature>
<feature type="compositionally biased region" description="Acidic residues" evidence="1">
    <location>
        <begin position="53"/>
        <end position="64"/>
    </location>
</feature>
<dbReference type="Pfam" id="PF16064">
    <property type="entry name" value="DUF4806"/>
    <property type="match status" value="1"/>
</dbReference>
<evidence type="ECO:0000313" key="4">
    <source>
        <dbReference type="Proteomes" id="UP000215335"/>
    </source>
</evidence>
<feature type="domain" description="DUF4806" evidence="2">
    <location>
        <begin position="212"/>
        <end position="289"/>
    </location>
</feature>
<evidence type="ECO:0000259" key="2">
    <source>
        <dbReference type="Pfam" id="PF16064"/>
    </source>
</evidence>
<feature type="compositionally biased region" description="Polar residues" evidence="1">
    <location>
        <begin position="22"/>
        <end position="32"/>
    </location>
</feature>
<gene>
    <name evidence="3" type="ORF">TSAR_005111</name>
</gene>
<evidence type="ECO:0000313" key="3">
    <source>
        <dbReference type="EMBL" id="OXU25083.1"/>
    </source>
</evidence>
<accession>A0A232F3R1</accession>
<dbReference type="EMBL" id="NNAY01001117">
    <property type="protein sequence ID" value="OXU25083.1"/>
    <property type="molecule type" value="Genomic_DNA"/>
</dbReference>
<proteinExistence type="predicted"/>
<feature type="compositionally biased region" description="Polar residues" evidence="1">
    <location>
        <begin position="69"/>
        <end position="85"/>
    </location>
</feature>
<feature type="compositionally biased region" description="Basic and acidic residues" evidence="1">
    <location>
        <begin position="1"/>
        <end position="19"/>
    </location>
</feature>
<reference evidence="3 4" key="1">
    <citation type="journal article" date="2017" name="Curr. Biol.">
        <title>The Evolution of Venom by Co-option of Single-Copy Genes.</title>
        <authorList>
            <person name="Martinson E.O."/>
            <person name="Mrinalini"/>
            <person name="Kelkar Y.D."/>
            <person name="Chang C.H."/>
            <person name="Werren J.H."/>
        </authorList>
    </citation>
    <scope>NUCLEOTIDE SEQUENCE [LARGE SCALE GENOMIC DNA]</scope>
    <source>
        <strain evidence="3 4">Alberta</strain>
        <tissue evidence="3">Whole body</tissue>
    </source>
</reference>
<sequence length="361" mass="40970">METVVEETKDTKLKDRAEEIEISSTPKGTTEINEILLTPKKSTKKYEEKSDAVNEDDTLKDETEEIKMPSTSKVRTMTCNESHTSPKPVKTTVNKGVTKNKDDKLNRKTKNNLMLDKEYLKIDKNFSNLEKDDEEKGSEASGSILIGMHSFTSTFDEDDKENQTKALKKIEKLILEQSDTLEKINCIEDQVTKKRLNKNTVDDDTDDFVWEDSFPLATDEQIQILEDKINSRVEKQKLKRYLKDLAGSNAISLTNNILKHCMADELAKGYSFKGKTKKNFASLHLTKCIRSAVRERYPDTTFKTIDSKIGSWLALSSNRISAMRAALLSEQKLTVLCPVLFLNSYLDVSVMALISAWKTVA</sequence>
<dbReference type="InterPro" id="IPR032071">
    <property type="entry name" value="DUF4806"/>
</dbReference>
<protein>
    <recommendedName>
        <fullName evidence="2">DUF4806 domain-containing protein</fullName>
    </recommendedName>
</protein>
<dbReference type="Proteomes" id="UP000215335">
    <property type="component" value="Unassembled WGS sequence"/>
</dbReference>
<evidence type="ECO:0000256" key="1">
    <source>
        <dbReference type="SAM" id="MobiDB-lite"/>
    </source>
</evidence>